<dbReference type="InterPro" id="IPR036390">
    <property type="entry name" value="WH_DNA-bd_sf"/>
</dbReference>
<dbReference type="InterPro" id="IPR036388">
    <property type="entry name" value="WH-like_DNA-bd_sf"/>
</dbReference>
<feature type="domain" description="IclR-ED" evidence="5">
    <location>
        <begin position="66"/>
        <end position="254"/>
    </location>
</feature>
<dbReference type="InterPro" id="IPR029016">
    <property type="entry name" value="GAF-like_dom_sf"/>
</dbReference>
<dbReference type="Pfam" id="PF09339">
    <property type="entry name" value="HTH_IclR"/>
    <property type="match status" value="1"/>
</dbReference>
<dbReference type="FunFam" id="1.10.10.10:FF:000056">
    <property type="entry name" value="IclR family transcriptional regulator"/>
    <property type="match status" value="1"/>
</dbReference>
<dbReference type="PANTHER" id="PTHR30136:SF35">
    <property type="entry name" value="HTH-TYPE TRANSCRIPTIONAL REGULATOR RV1719"/>
    <property type="match status" value="1"/>
</dbReference>
<feature type="domain" description="HTH iclR-type" evidence="4">
    <location>
        <begin position="3"/>
        <end position="65"/>
    </location>
</feature>
<sequence>MAGSLLARAMGALELLAEESRGLPLQEIADRLGMPKSGAHRLLAELIQLRYVAQDADSARYLLTTRLMSLGFKLLGNSGIVEIVQPVLNRLATVSGELVRLAVVDNGRLPFIAKAQGARSGLRFDPDMGGEAALYCSSSGMIWLASLPENEAIEHVVRQGFTLPEQRGARAPKTIAEVMAFVADARERGYSRAIETWGPGMSSMAATVRDPHSGRVTGVVSIAGPTVRLTEEAMEKLAPELFAAAEELSSVSALSEYLRSINPAAAQPASGSQRAA</sequence>
<keyword evidence="7" id="KW-1185">Reference proteome</keyword>
<protein>
    <submittedName>
        <fullName evidence="6">Transcriptional regulator, IclR family</fullName>
    </submittedName>
</protein>
<dbReference type="STRING" id="34027.SAMN05421829_105185"/>
<evidence type="ECO:0000259" key="5">
    <source>
        <dbReference type="PROSITE" id="PS51078"/>
    </source>
</evidence>
<dbReference type="SUPFAM" id="SSF55781">
    <property type="entry name" value="GAF domain-like"/>
    <property type="match status" value="1"/>
</dbReference>
<dbReference type="Proteomes" id="UP000186819">
    <property type="component" value="Unassembled WGS sequence"/>
</dbReference>
<dbReference type="PROSITE" id="PS51077">
    <property type="entry name" value="HTH_ICLR"/>
    <property type="match status" value="1"/>
</dbReference>
<dbReference type="PANTHER" id="PTHR30136">
    <property type="entry name" value="HELIX-TURN-HELIX TRANSCRIPTIONAL REGULATOR, ICLR FAMILY"/>
    <property type="match status" value="1"/>
</dbReference>
<dbReference type="EMBL" id="FTMD01000005">
    <property type="protein sequence ID" value="SIQ59419.1"/>
    <property type="molecule type" value="Genomic_DNA"/>
</dbReference>
<dbReference type="Gene3D" id="1.10.10.10">
    <property type="entry name" value="Winged helix-like DNA-binding domain superfamily/Winged helix DNA-binding domain"/>
    <property type="match status" value="1"/>
</dbReference>
<gene>
    <name evidence="6" type="ORF">SAMN05421829_105185</name>
</gene>
<evidence type="ECO:0000313" key="7">
    <source>
        <dbReference type="Proteomes" id="UP000186819"/>
    </source>
</evidence>
<dbReference type="AlphaFoldDB" id="A0A1N6U1K8"/>
<keyword evidence="1" id="KW-0805">Transcription regulation</keyword>
<organism evidence="6 7">
    <name type="scientific">Aromatoleum tolulyticum</name>
    <dbReference type="NCBI Taxonomy" id="34027"/>
    <lineage>
        <taxon>Bacteria</taxon>
        <taxon>Pseudomonadati</taxon>
        <taxon>Pseudomonadota</taxon>
        <taxon>Betaproteobacteria</taxon>
        <taxon>Rhodocyclales</taxon>
        <taxon>Rhodocyclaceae</taxon>
        <taxon>Aromatoleum</taxon>
    </lineage>
</organism>
<dbReference type="InterPro" id="IPR005471">
    <property type="entry name" value="Tscrpt_reg_IclR_N"/>
</dbReference>
<dbReference type="Pfam" id="PF01614">
    <property type="entry name" value="IclR_C"/>
    <property type="match status" value="1"/>
</dbReference>
<dbReference type="PROSITE" id="PS51078">
    <property type="entry name" value="ICLR_ED"/>
    <property type="match status" value="1"/>
</dbReference>
<accession>A0A1N6U1K8</accession>
<name>A0A1N6U1K8_9RHOO</name>
<dbReference type="SMART" id="SM00346">
    <property type="entry name" value="HTH_ICLR"/>
    <property type="match status" value="1"/>
</dbReference>
<dbReference type="GO" id="GO:0003677">
    <property type="term" value="F:DNA binding"/>
    <property type="evidence" value="ECO:0007669"/>
    <property type="project" value="UniProtKB-KW"/>
</dbReference>
<evidence type="ECO:0000256" key="2">
    <source>
        <dbReference type="ARBA" id="ARBA00023125"/>
    </source>
</evidence>
<dbReference type="GO" id="GO:0003700">
    <property type="term" value="F:DNA-binding transcription factor activity"/>
    <property type="evidence" value="ECO:0007669"/>
    <property type="project" value="TreeGrafter"/>
</dbReference>
<dbReference type="OrthoDB" id="9807558at2"/>
<dbReference type="SUPFAM" id="SSF46785">
    <property type="entry name" value="Winged helix' DNA-binding domain"/>
    <property type="match status" value="1"/>
</dbReference>
<evidence type="ECO:0000313" key="6">
    <source>
        <dbReference type="EMBL" id="SIQ59419.1"/>
    </source>
</evidence>
<dbReference type="GO" id="GO:0045892">
    <property type="term" value="P:negative regulation of DNA-templated transcription"/>
    <property type="evidence" value="ECO:0007669"/>
    <property type="project" value="TreeGrafter"/>
</dbReference>
<evidence type="ECO:0000259" key="4">
    <source>
        <dbReference type="PROSITE" id="PS51077"/>
    </source>
</evidence>
<dbReference type="RefSeq" id="WP_076601869.1">
    <property type="nucleotide sequence ID" value="NZ_FTMD01000005.1"/>
</dbReference>
<dbReference type="InterPro" id="IPR050707">
    <property type="entry name" value="HTH_MetabolicPath_Reg"/>
</dbReference>
<evidence type="ECO:0000256" key="1">
    <source>
        <dbReference type="ARBA" id="ARBA00023015"/>
    </source>
</evidence>
<reference evidence="7" key="1">
    <citation type="submission" date="2017-01" db="EMBL/GenBank/DDBJ databases">
        <authorList>
            <person name="Varghese N."/>
            <person name="Submissions S."/>
        </authorList>
    </citation>
    <scope>NUCLEOTIDE SEQUENCE [LARGE SCALE GENOMIC DNA]</scope>
    <source>
        <strain evidence="7">ATCC 51758</strain>
    </source>
</reference>
<dbReference type="Gene3D" id="3.30.450.40">
    <property type="match status" value="1"/>
</dbReference>
<keyword evidence="2" id="KW-0238">DNA-binding</keyword>
<proteinExistence type="predicted"/>
<dbReference type="InterPro" id="IPR014757">
    <property type="entry name" value="Tscrpt_reg_IclR_C"/>
</dbReference>
<keyword evidence="3" id="KW-0804">Transcription</keyword>
<evidence type="ECO:0000256" key="3">
    <source>
        <dbReference type="ARBA" id="ARBA00023163"/>
    </source>
</evidence>